<keyword evidence="2" id="KW-1185">Reference proteome</keyword>
<reference evidence="1" key="1">
    <citation type="submission" date="2021-05" db="EMBL/GenBank/DDBJ databases">
        <authorList>
            <person name="Scholz U."/>
            <person name="Mascher M."/>
            <person name="Fiebig A."/>
        </authorList>
    </citation>
    <scope>NUCLEOTIDE SEQUENCE [LARGE SCALE GENOMIC DNA]</scope>
</reference>
<organism evidence="1 2">
    <name type="scientific">Avena sativa</name>
    <name type="common">Oat</name>
    <dbReference type="NCBI Taxonomy" id="4498"/>
    <lineage>
        <taxon>Eukaryota</taxon>
        <taxon>Viridiplantae</taxon>
        <taxon>Streptophyta</taxon>
        <taxon>Embryophyta</taxon>
        <taxon>Tracheophyta</taxon>
        <taxon>Spermatophyta</taxon>
        <taxon>Magnoliopsida</taxon>
        <taxon>Liliopsida</taxon>
        <taxon>Poales</taxon>
        <taxon>Poaceae</taxon>
        <taxon>BOP clade</taxon>
        <taxon>Pooideae</taxon>
        <taxon>Poodae</taxon>
        <taxon>Poeae</taxon>
        <taxon>Poeae Chloroplast Group 1 (Aveneae type)</taxon>
        <taxon>Aveninae</taxon>
        <taxon>Avena</taxon>
    </lineage>
</organism>
<dbReference type="Proteomes" id="UP001732700">
    <property type="component" value="Chromosome 1D"/>
</dbReference>
<evidence type="ECO:0000313" key="1">
    <source>
        <dbReference type="EnsemblPlants" id="AVESA.00010b.r2.1DG0123660.1.CDS"/>
    </source>
</evidence>
<proteinExistence type="predicted"/>
<reference evidence="1" key="2">
    <citation type="submission" date="2025-09" db="UniProtKB">
        <authorList>
            <consortium name="EnsemblPlants"/>
        </authorList>
    </citation>
    <scope>IDENTIFICATION</scope>
</reference>
<protein>
    <submittedName>
        <fullName evidence="1">Uncharacterized protein</fullName>
    </submittedName>
</protein>
<sequence length="546" mass="59931">MDPATVPVASRPLPSVARRGTTGHRSEREHGVRLANGCVPASPSSMGCSAGRNGWQRQRRRDSTDMGRRGLRMEAQERARGWEGVSTAGGEDRIERKEIEGRGPDASGTRGEKYPSSCSFSCPLDSPDRLPAAAAAGMAFSARRSLASGLSRHLTRRLHPSLPHLVPSHHDRSEDPSCSSAPPPPTQQPSRFPFSDLHRRSRSQNLTLPLPFGAHRNFYTTSSSGAEVDAAAGVLSDAAAGQMDVTAGVLSDAASSVVPSFPAPFPGRGGRRRGRFVSPGRRRAVPHRRRPFLHWAQLVGFYCAYDSFGPDGDHPADKKFQCYYYQSTEPRSKQERNNKLTELFRKHGVSRLTPYMHLFIQGPIFLSFSCAIQNMIEKVPSLKGGGAYWFTDLTTPDELHILPVLTSMAFAADEINIKARLAGSPKQQRVMIMNRIMAVLMMPLTMSFCKAHFCYWVPWTLFSVASRYANRLPAVRQFLNLPPIVPPRPVPATRVPAPEGPKPVPAINSLPAAGASAQSSSESSGRSVDPEKKRRTPRVITDRVRE</sequence>
<evidence type="ECO:0000313" key="2">
    <source>
        <dbReference type="Proteomes" id="UP001732700"/>
    </source>
</evidence>
<name>A0ACD5TTN8_AVESA</name>
<accession>A0ACD5TTN8</accession>
<dbReference type="EnsemblPlants" id="AVESA.00010b.r2.1DG0123660.1">
    <property type="protein sequence ID" value="AVESA.00010b.r2.1DG0123660.1.CDS"/>
    <property type="gene ID" value="AVESA.00010b.r2.1DG0123660"/>
</dbReference>